<reference evidence="1" key="1">
    <citation type="journal article" date="2020" name="Stud. Mycol.">
        <title>101 Dothideomycetes genomes: a test case for predicting lifestyles and emergence of pathogens.</title>
        <authorList>
            <person name="Haridas S."/>
            <person name="Albert R."/>
            <person name="Binder M."/>
            <person name="Bloem J."/>
            <person name="Labutti K."/>
            <person name="Salamov A."/>
            <person name="Andreopoulos B."/>
            <person name="Baker S."/>
            <person name="Barry K."/>
            <person name="Bills G."/>
            <person name="Bluhm B."/>
            <person name="Cannon C."/>
            <person name="Castanera R."/>
            <person name="Culley D."/>
            <person name="Daum C."/>
            <person name="Ezra D."/>
            <person name="Gonzalez J."/>
            <person name="Henrissat B."/>
            <person name="Kuo A."/>
            <person name="Liang C."/>
            <person name="Lipzen A."/>
            <person name="Lutzoni F."/>
            <person name="Magnuson J."/>
            <person name="Mondo S."/>
            <person name="Nolan M."/>
            <person name="Ohm R."/>
            <person name="Pangilinan J."/>
            <person name="Park H.-J."/>
            <person name="Ramirez L."/>
            <person name="Alfaro M."/>
            <person name="Sun H."/>
            <person name="Tritt A."/>
            <person name="Yoshinaga Y."/>
            <person name="Zwiers L.-H."/>
            <person name="Turgeon B."/>
            <person name="Goodwin S."/>
            <person name="Spatafora J."/>
            <person name="Crous P."/>
            <person name="Grigoriev I."/>
        </authorList>
    </citation>
    <scope>NUCLEOTIDE SEQUENCE</scope>
    <source>
        <strain evidence="1">CBS 115976</strain>
    </source>
</reference>
<keyword evidence="2" id="KW-1185">Reference proteome</keyword>
<organism evidence="1 2">
    <name type="scientific">Microthyrium microscopicum</name>
    <dbReference type="NCBI Taxonomy" id="703497"/>
    <lineage>
        <taxon>Eukaryota</taxon>
        <taxon>Fungi</taxon>
        <taxon>Dikarya</taxon>
        <taxon>Ascomycota</taxon>
        <taxon>Pezizomycotina</taxon>
        <taxon>Dothideomycetes</taxon>
        <taxon>Dothideomycetes incertae sedis</taxon>
        <taxon>Microthyriales</taxon>
        <taxon>Microthyriaceae</taxon>
        <taxon>Microthyrium</taxon>
    </lineage>
</organism>
<name>A0A6A6UKP3_9PEZI</name>
<evidence type="ECO:0008006" key="3">
    <source>
        <dbReference type="Google" id="ProtNLM"/>
    </source>
</evidence>
<dbReference type="AlphaFoldDB" id="A0A6A6UKP3"/>
<dbReference type="Proteomes" id="UP000799302">
    <property type="component" value="Unassembled WGS sequence"/>
</dbReference>
<evidence type="ECO:0000313" key="1">
    <source>
        <dbReference type="EMBL" id="KAF2672266.1"/>
    </source>
</evidence>
<evidence type="ECO:0000313" key="2">
    <source>
        <dbReference type="Proteomes" id="UP000799302"/>
    </source>
</evidence>
<gene>
    <name evidence="1" type="ORF">BT63DRAFT_477055</name>
</gene>
<accession>A0A6A6UKP3</accession>
<sequence length="407" mass="45916">MTALSDHIIDLSPWGNGDVLLATDEYHALEGVNYHNGRMPAEKLLLVNSFVLNRASGYFRDVLSAGHRERWGRSIQISAAEVRPGLPVPQLMTECPVVDCRGDNFLPLVLLMQMLHGYYNWGQLRSFQGTIIAKHKDIWEMVQLADKYGCMDALAESGQTSLLLGEIAVVEEKRTKQWRSDRCKALPSGGLFFFADVQGDELLPSVAAAWALNDNANFTTLATVLIYNLRTPLVELARGPQLPQDGSTNPHYDSWISEDLWVQLDRVHDAEMARLDYFKESYESTAALDPTCQNCQWYRHHSRLDPANFWHGQPRFHLASTMWVLSNFCCRSHTVGHEHEIRGVIKENFHQLFYAFVGSVRDDISSIIKLMAEQAGTPEQELSGEPLTNLISQSQNLTIDELVGTLD</sequence>
<protein>
    <recommendedName>
        <fullName evidence="3">BTB domain-containing protein</fullName>
    </recommendedName>
</protein>
<proteinExistence type="predicted"/>
<dbReference type="EMBL" id="MU004232">
    <property type="protein sequence ID" value="KAF2672266.1"/>
    <property type="molecule type" value="Genomic_DNA"/>
</dbReference>